<feature type="transmembrane region" description="Helical" evidence="3">
    <location>
        <begin position="270"/>
        <end position="292"/>
    </location>
</feature>
<dbReference type="InterPro" id="IPR052302">
    <property type="entry name" value="Neurotrophin_rcpt-DD"/>
</dbReference>
<dbReference type="Proteomes" id="UP000694865">
    <property type="component" value="Unplaced"/>
</dbReference>
<keyword evidence="1" id="KW-1015">Disulfide bond</keyword>
<reference evidence="7" key="1">
    <citation type="submission" date="2025-08" db="UniProtKB">
        <authorList>
            <consortium name="RefSeq"/>
        </authorList>
    </citation>
    <scope>IDENTIFICATION</scope>
    <source>
        <tissue evidence="7">Testes</tissue>
    </source>
</reference>
<evidence type="ECO:0000313" key="6">
    <source>
        <dbReference type="Proteomes" id="UP000694865"/>
    </source>
</evidence>
<feature type="domain" description="TNFR-Cys" evidence="5">
    <location>
        <begin position="74"/>
        <end position="114"/>
    </location>
</feature>
<dbReference type="SMART" id="SM00208">
    <property type="entry name" value="TNFR"/>
    <property type="match status" value="2"/>
</dbReference>
<keyword evidence="6" id="KW-1185">Reference proteome</keyword>
<evidence type="ECO:0000256" key="4">
    <source>
        <dbReference type="SAM" id="SignalP"/>
    </source>
</evidence>
<keyword evidence="4" id="KW-0732">Signal</keyword>
<feature type="region of interest" description="Disordered" evidence="2">
    <location>
        <begin position="317"/>
        <end position="349"/>
    </location>
</feature>
<dbReference type="RefSeq" id="XP_002740512.1">
    <property type="nucleotide sequence ID" value="XM_002740466.2"/>
</dbReference>
<sequence>MAASQHLDLSALSKILYIILIAHGETLTCDHGHSLKYLSHDPYGNQMCQKCSKCPPGSGVSVECQGSHDTVCERCPEGTYSGTWSATRICLPCTMCSPHQRTIRECTSTRNAKCVKNCDVGFYLNTLSDDCEMCSWCFPDRPELFTPRLDDCMRSEIPEDYQCMRNVYEHRPFVMSSRNESTLPVTNQENSGDGELTGAVDDRKKYFLKQKFPLRSTIFMTSTEVEQSDRDPIESNNGSHIGTPTQINAIMMQTGNLESGVHITSAQTTITVVVVVVIAISTVVVAILVISYSRHTKQSNEKETLLGYNLAERGDVRSSHECGMDAHPESLDHDDQRKSNNEDKCVSAEKNEKHYVLGKHDDIQRLQGSGHSYGGLDDTIIVDCELNAILDENQRVRAADLIERKSPIERVVQINQLSGGSRRDSRSRDGRYEQDIDDQMCSLDEHIMLSEELVFSDSGTRV</sequence>
<keyword evidence="3" id="KW-0812">Transmembrane</keyword>
<feature type="repeat" description="TNFR-Cys" evidence="1">
    <location>
        <begin position="74"/>
        <end position="114"/>
    </location>
</feature>
<evidence type="ECO:0000256" key="2">
    <source>
        <dbReference type="SAM" id="MobiDB-lite"/>
    </source>
</evidence>
<comment type="caution">
    <text evidence="1">Lacks conserved residue(s) required for the propagation of feature annotation.</text>
</comment>
<feature type="domain" description="TNFR-Cys" evidence="5">
    <location>
        <begin position="28"/>
        <end position="72"/>
    </location>
</feature>
<dbReference type="GeneID" id="100378743"/>
<feature type="disulfide bond" evidence="1">
    <location>
        <begin position="54"/>
        <end position="72"/>
    </location>
</feature>
<gene>
    <name evidence="7" type="primary">LOC100378743</name>
</gene>
<dbReference type="PANTHER" id="PTHR46605">
    <property type="entry name" value="TUMOR NECROSIS FACTOR RECEPTOR"/>
    <property type="match status" value="1"/>
</dbReference>
<evidence type="ECO:0000313" key="7">
    <source>
        <dbReference type="RefSeq" id="XP_002740512.1"/>
    </source>
</evidence>
<dbReference type="PROSITE" id="PS50050">
    <property type="entry name" value="TNFR_NGFR_2"/>
    <property type="match status" value="2"/>
</dbReference>
<dbReference type="SUPFAM" id="SSF57586">
    <property type="entry name" value="TNF receptor-like"/>
    <property type="match status" value="2"/>
</dbReference>
<feature type="repeat" description="TNFR-Cys" evidence="1">
    <location>
        <begin position="28"/>
        <end position="72"/>
    </location>
</feature>
<evidence type="ECO:0000256" key="1">
    <source>
        <dbReference type="PROSITE-ProRule" id="PRU00206"/>
    </source>
</evidence>
<protein>
    <submittedName>
        <fullName evidence="7">Tumor necrosis factor receptor superfamily member 16-like</fullName>
    </submittedName>
</protein>
<keyword evidence="3" id="KW-1133">Transmembrane helix</keyword>
<dbReference type="PANTHER" id="PTHR46605:SF2">
    <property type="entry name" value="TNFR-CYS DOMAIN-CONTAINING PROTEIN"/>
    <property type="match status" value="1"/>
</dbReference>
<dbReference type="Pfam" id="PF00020">
    <property type="entry name" value="TNFR_c6"/>
    <property type="match status" value="2"/>
</dbReference>
<organism evidence="6 7">
    <name type="scientific">Saccoglossus kowalevskii</name>
    <name type="common">Acorn worm</name>
    <dbReference type="NCBI Taxonomy" id="10224"/>
    <lineage>
        <taxon>Eukaryota</taxon>
        <taxon>Metazoa</taxon>
        <taxon>Hemichordata</taxon>
        <taxon>Enteropneusta</taxon>
        <taxon>Harrimaniidae</taxon>
        <taxon>Saccoglossus</taxon>
    </lineage>
</organism>
<proteinExistence type="predicted"/>
<dbReference type="InterPro" id="IPR001368">
    <property type="entry name" value="TNFR/NGFR_Cys_rich_reg"/>
</dbReference>
<dbReference type="Gene3D" id="2.10.50.10">
    <property type="entry name" value="Tumor Necrosis Factor Receptor, subunit A, domain 2"/>
    <property type="match status" value="2"/>
</dbReference>
<feature type="disulfide bond" evidence="1">
    <location>
        <begin position="51"/>
        <end position="64"/>
    </location>
</feature>
<keyword evidence="3" id="KW-0472">Membrane</keyword>
<name>A0ABM0GYZ4_SACKO</name>
<evidence type="ECO:0000259" key="5">
    <source>
        <dbReference type="PROSITE" id="PS50050"/>
    </source>
</evidence>
<feature type="chain" id="PRO_5047157623" evidence="4">
    <location>
        <begin position="25"/>
        <end position="462"/>
    </location>
</feature>
<feature type="signal peptide" evidence="4">
    <location>
        <begin position="1"/>
        <end position="24"/>
    </location>
</feature>
<feature type="disulfide bond" evidence="1">
    <location>
        <begin position="93"/>
        <end position="106"/>
    </location>
</feature>
<feature type="disulfide bond" evidence="1">
    <location>
        <begin position="75"/>
        <end position="90"/>
    </location>
</feature>
<accession>A0ABM0GYZ4</accession>
<feature type="disulfide bond" evidence="1">
    <location>
        <begin position="96"/>
        <end position="114"/>
    </location>
</feature>
<evidence type="ECO:0000256" key="3">
    <source>
        <dbReference type="SAM" id="Phobius"/>
    </source>
</evidence>
<dbReference type="PROSITE" id="PS00652">
    <property type="entry name" value="TNFR_NGFR_1"/>
    <property type="match status" value="1"/>
</dbReference>